<name>A0A7J6F0P6_CANSA</name>
<reference evidence="1 2" key="1">
    <citation type="journal article" date="2020" name="bioRxiv">
        <title>Sequence and annotation of 42 cannabis genomes reveals extensive copy number variation in cannabinoid synthesis and pathogen resistance genes.</title>
        <authorList>
            <person name="Mckernan K.J."/>
            <person name="Helbert Y."/>
            <person name="Kane L.T."/>
            <person name="Ebling H."/>
            <person name="Zhang L."/>
            <person name="Liu B."/>
            <person name="Eaton Z."/>
            <person name="Mclaughlin S."/>
            <person name="Kingan S."/>
            <person name="Baybayan P."/>
            <person name="Concepcion G."/>
            <person name="Jordan M."/>
            <person name="Riva A."/>
            <person name="Barbazuk W."/>
            <person name="Harkins T."/>
        </authorList>
    </citation>
    <scope>NUCLEOTIDE SEQUENCE [LARGE SCALE GENOMIC DNA]</scope>
    <source>
        <strain evidence="2">cv. Jamaican Lion 4</strain>
        <tissue evidence="1">Leaf</tissue>
    </source>
</reference>
<comment type="caution">
    <text evidence="1">The sequence shown here is derived from an EMBL/GenBank/DDBJ whole genome shotgun (WGS) entry which is preliminary data.</text>
</comment>
<evidence type="ECO:0000313" key="2">
    <source>
        <dbReference type="Proteomes" id="UP000583929"/>
    </source>
</evidence>
<protein>
    <submittedName>
        <fullName evidence="1">Uncharacterized protein</fullName>
    </submittedName>
</protein>
<accession>A0A7J6F0P6</accession>
<dbReference type="Proteomes" id="UP000583929">
    <property type="component" value="Unassembled WGS sequence"/>
</dbReference>
<gene>
    <name evidence="1" type="ORF">G4B88_029153</name>
</gene>
<dbReference type="EMBL" id="JAATIQ010000285">
    <property type="protein sequence ID" value="KAF4364176.1"/>
    <property type="molecule type" value="Genomic_DNA"/>
</dbReference>
<proteinExistence type="predicted"/>
<organism evidence="1 2">
    <name type="scientific">Cannabis sativa</name>
    <name type="common">Hemp</name>
    <name type="synonym">Marijuana</name>
    <dbReference type="NCBI Taxonomy" id="3483"/>
    <lineage>
        <taxon>Eukaryota</taxon>
        <taxon>Viridiplantae</taxon>
        <taxon>Streptophyta</taxon>
        <taxon>Embryophyta</taxon>
        <taxon>Tracheophyta</taxon>
        <taxon>Spermatophyta</taxon>
        <taxon>Magnoliopsida</taxon>
        <taxon>eudicotyledons</taxon>
        <taxon>Gunneridae</taxon>
        <taxon>Pentapetalae</taxon>
        <taxon>rosids</taxon>
        <taxon>fabids</taxon>
        <taxon>Rosales</taxon>
        <taxon>Cannabaceae</taxon>
        <taxon>Cannabis</taxon>
    </lineage>
</organism>
<keyword evidence="2" id="KW-1185">Reference proteome</keyword>
<evidence type="ECO:0000313" key="1">
    <source>
        <dbReference type="EMBL" id="KAF4364176.1"/>
    </source>
</evidence>
<dbReference type="AlphaFoldDB" id="A0A7J6F0P6"/>
<sequence>MGPSIAGTSLVPRNLLGVVLASAIWSRSFYIPFAHNVEVQVKTVLSHGGASNSGRVSTSPRSCGSEGAHCSIQPQIKTSQFMGSFTVVITEGEMCFPSKASASLIRLRTQLNTSRFWMVMQHFFPHHLPYHVFSQILVYVKIDWNLGQRQRSSSGARYQRVTTYSVMNWFFPLLVARFQVTMKDVCRVEIPEAPEQLHKQISLVEIGPKQTKGKRKIINCGKVRLQKCKKVEAYAITGVKRKP</sequence>